<dbReference type="EMBL" id="JAWZYT010003067">
    <property type="protein sequence ID" value="KAK4300385.1"/>
    <property type="molecule type" value="Genomic_DNA"/>
</dbReference>
<feature type="domain" description="WW" evidence="2">
    <location>
        <begin position="8"/>
        <end position="43"/>
    </location>
</feature>
<keyword evidence="4" id="KW-1185">Reference proteome</keyword>
<evidence type="ECO:0000313" key="3">
    <source>
        <dbReference type="EMBL" id="KAK4300385.1"/>
    </source>
</evidence>
<feature type="compositionally biased region" description="Basic and acidic residues" evidence="1">
    <location>
        <begin position="99"/>
        <end position="112"/>
    </location>
</feature>
<feature type="compositionally biased region" description="Low complexity" evidence="1">
    <location>
        <begin position="743"/>
        <end position="758"/>
    </location>
</feature>
<feature type="compositionally biased region" description="Polar residues" evidence="1">
    <location>
        <begin position="283"/>
        <end position="297"/>
    </location>
</feature>
<accession>A0AAE1P4C5</accession>
<evidence type="ECO:0000256" key="1">
    <source>
        <dbReference type="SAM" id="MobiDB-lite"/>
    </source>
</evidence>
<evidence type="ECO:0000313" key="4">
    <source>
        <dbReference type="Proteomes" id="UP001292094"/>
    </source>
</evidence>
<dbReference type="PANTHER" id="PTHR16161:SF0">
    <property type="entry name" value="TRANSCRIPTIONAL PROTEIN SWT1"/>
    <property type="match status" value="1"/>
</dbReference>
<feature type="compositionally biased region" description="Basic residues" evidence="1">
    <location>
        <begin position="194"/>
        <end position="207"/>
    </location>
</feature>
<dbReference type="Gene3D" id="3.40.50.1010">
    <property type="entry name" value="5'-nuclease"/>
    <property type="match status" value="1"/>
</dbReference>
<dbReference type="SMART" id="SM00670">
    <property type="entry name" value="PINc"/>
    <property type="match status" value="1"/>
</dbReference>
<feature type="compositionally biased region" description="Acidic residues" evidence="1">
    <location>
        <begin position="178"/>
        <end position="188"/>
    </location>
</feature>
<dbReference type="CDD" id="cd00201">
    <property type="entry name" value="WW"/>
    <property type="match status" value="1"/>
</dbReference>
<dbReference type="Pfam" id="PF13638">
    <property type="entry name" value="PIN_4"/>
    <property type="match status" value="1"/>
</dbReference>
<organism evidence="3 4">
    <name type="scientific">Petrolisthes manimaculis</name>
    <dbReference type="NCBI Taxonomy" id="1843537"/>
    <lineage>
        <taxon>Eukaryota</taxon>
        <taxon>Metazoa</taxon>
        <taxon>Ecdysozoa</taxon>
        <taxon>Arthropoda</taxon>
        <taxon>Crustacea</taxon>
        <taxon>Multicrustacea</taxon>
        <taxon>Malacostraca</taxon>
        <taxon>Eumalacostraca</taxon>
        <taxon>Eucarida</taxon>
        <taxon>Decapoda</taxon>
        <taxon>Pleocyemata</taxon>
        <taxon>Anomura</taxon>
        <taxon>Galatheoidea</taxon>
        <taxon>Porcellanidae</taxon>
        <taxon>Petrolisthes</taxon>
    </lineage>
</organism>
<dbReference type="Gene3D" id="2.20.70.10">
    <property type="match status" value="1"/>
</dbReference>
<name>A0AAE1P4C5_9EUCA</name>
<dbReference type="Proteomes" id="UP001292094">
    <property type="component" value="Unassembled WGS sequence"/>
</dbReference>
<dbReference type="InterPro" id="IPR002716">
    <property type="entry name" value="PIN_dom"/>
</dbReference>
<feature type="compositionally biased region" description="Low complexity" evidence="1">
    <location>
        <begin position="300"/>
        <end position="311"/>
    </location>
</feature>
<dbReference type="InterPro" id="IPR029060">
    <property type="entry name" value="PIN-like_dom_sf"/>
</dbReference>
<evidence type="ECO:0000259" key="2">
    <source>
        <dbReference type="PROSITE" id="PS50020"/>
    </source>
</evidence>
<reference evidence="3" key="1">
    <citation type="submission" date="2023-11" db="EMBL/GenBank/DDBJ databases">
        <title>Genome assemblies of two species of porcelain crab, Petrolisthes cinctipes and Petrolisthes manimaculis (Anomura: Porcellanidae).</title>
        <authorList>
            <person name="Angst P."/>
        </authorList>
    </citation>
    <scope>NUCLEOTIDE SEQUENCE</scope>
    <source>
        <strain evidence="3">PB745_02</strain>
        <tissue evidence="3">Gill</tissue>
    </source>
</reference>
<feature type="compositionally biased region" description="Basic and acidic residues" evidence="1">
    <location>
        <begin position="67"/>
        <end position="77"/>
    </location>
</feature>
<dbReference type="InterPro" id="IPR052626">
    <property type="entry name" value="SWT1_Regulator"/>
</dbReference>
<dbReference type="SUPFAM" id="SSF51045">
    <property type="entry name" value="WW domain"/>
    <property type="match status" value="1"/>
</dbReference>
<dbReference type="InterPro" id="IPR001202">
    <property type="entry name" value="WW_dom"/>
</dbReference>
<feature type="region of interest" description="Disordered" evidence="1">
    <location>
        <begin position="265"/>
        <end position="311"/>
    </location>
</feature>
<gene>
    <name evidence="3" type="ORF">Pmani_027413</name>
</gene>
<feature type="region of interest" description="Disordered" evidence="1">
    <location>
        <begin position="48"/>
        <end position="121"/>
    </location>
</feature>
<dbReference type="PROSITE" id="PS50020">
    <property type="entry name" value="WW_DOMAIN_2"/>
    <property type="match status" value="1"/>
</dbReference>
<dbReference type="PANTHER" id="PTHR16161">
    <property type="entry name" value="TRANSCRIPTIONAL PROTEIN SWT1"/>
    <property type="match status" value="1"/>
</dbReference>
<dbReference type="AlphaFoldDB" id="A0AAE1P4C5"/>
<dbReference type="CDD" id="cd18727">
    <property type="entry name" value="PIN_Swt1-like"/>
    <property type="match status" value="1"/>
</dbReference>
<dbReference type="GO" id="GO:0005634">
    <property type="term" value="C:nucleus"/>
    <property type="evidence" value="ECO:0007669"/>
    <property type="project" value="TreeGrafter"/>
</dbReference>
<dbReference type="SUPFAM" id="SSF88723">
    <property type="entry name" value="PIN domain-like"/>
    <property type="match status" value="1"/>
</dbReference>
<feature type="compositionally biased region" description="Basic and acidic residues" evidence="1">
    <location>
        <begin position="146"/>
        <end position="158"/>
    </location>
</feature>
<feature type="region of interest" description="Disordered" evidence="1">
    <location>
        <begin position="743"/>
        <end position="774"/>
    </location>
</feature>
<dbReference type="InterPro" id="IPR036020">
    <property type="entry name" value="WW_dom_sf"/>
</dbReference>
<sequence>MANSSDDSLLPTGWIRKASRRCPTASYYFNTETGKSTWIHPNLLEWANEGAPKKKKKKEKTQTKAFQVKDEVAEKKPVHSKKHTVTNDSTTSPPKKKLSNNDESKSKSEEPKPIVGKRKPITFNITAKAKLKSFMSEQHKPSTSKAVKDVHTDGDNNKCGKSKLKPVSPGLSLIFDGYGDEDKDSEENDAAKEKTRRHIKAKRKGTTKKGGSKDIFEDIINEMNNNPSHEKKYYSLPIPLREERLKEKEKVITLYEKKPKSVFTKNVPNRESVGGLQEELKSTADSPSVTTSDSTESGLEKTVVSPSVSSKSKLEESKEVKNVITLYALDVDDVTDMEVDEQEIIAEIATFRGEASHSTLHNDYNCSLHSSSVNKGSLEALYFVVDTNVLIHDTGISFLEALITSRTEGKETRIVIPYTALQEMDGLKRKETVGRACQSAIKWCHHHFETGDPRVQGQSYQNYLSTRALNQQGSGDDLIRDCCLQLQKEGLNVCLLSNDVNLCNKAFMANINAIGTRKLQSKMNNKDARNIRLSSSCKRLQMNDDDDYHMKQVKNETNPLPHHHQNNHREMLPKYSSHEDSIIKADQNVSQLHHGKITPVPKRVRRKRIYLNSEEEKTLDNIIGSLQITLSSILETVMKDTFGDLWLKIVLHKPPWTIHTLFICWEKHWIALMLDVFPREVKNLVEEIKHMLRNCEIGIESVSTLTQKVKQLYSFFDIRFHDLIMPLPGESDGILDRETLASTTPSLSNVPPSSVLSPANTSLEENNSRGESEGVNNVKNMINQVGLHITHYVALVLDAYCVQHSLQTLNRTSQMNREQAYSSGVNLRQVIYSLGTTIVRCMNEKNAEAILKVCHLLVNFWTEAKEQCPELPFTNHDLSLLLECQEGQQYLRSVINELEKLMEHLNIIDPGANNS</sequence>
<protein>
    <recommendedName>
        <fullName evidence="2">WW domain-containing protein</fullName>
    </recommendedName>
</protein>
<feature type="region of interest" description="Disordered" evidence="1">
    <location>
        <begin position="133"/>
        <end position="212"/>
    </location>
</feature>
<proteinExistence type="predicted"/>
<comment type="caution">
    <text evidence="3">The sequence shown here is derived from an EMBL/GenBank/DDBJ whole genome shotgun (WGS) entry which is preliminary data.</text>
</comment>